<feature type="domain" description="STAS" evidence="1">
    <location>
        <begin position="201"/>
        <end position="293"/>
    </location>
</feature>
<dbReference type="InterPro" id="IPR002645">
    <property type="entry name" value="STAS_dom"/>
</dbReference>
<dbReference type="EMBL" id="LOCL01000027">
    <property type="protein sequence ID" value="KUF19347.1"/>
    <property type="molecule type" value="Genomic_DNA"/>
</dbReference>
<accession>A0A0W7X9Y7</accession>
<proteinExistence type="predicted"/>
<dbReference type="Gene3D" id="3.30.750.24">
    <property type="entry name" value="STAS domain"/>
    <property type="match status" value="1"/>
</dbReference>
<gene>
    <name evidence="2" type="ORF">AT728_30525</name>
</gene>
<sequence length="293" mass="32104">MAAAAGSASAGTIPVQQLRAGDHAFAGYGDDEAGRDVVAAYAWAGLANHEKVMVFAAPQLTEGEVWRRLDAPGPLLGAARDRGQLVVSSMRALIHPARGFTPRRQWQRIEEETDRALAEGYRGLRTYIDMHWVGDLDADIAVMMYRESHAEHLFTDRPYTEICAYDSRCFSPDVLAAMHRAHPCRLLPHLGALHTEHAANVVRLVGEADIATREQFTAAVREGLARSAEARRLTVDLSRVSFLSAACSVDLLRLATSAAHDLIEVRCRSAVARILRRADADHIPNLLISEVSP</sequence>
<dbReference type="AlphaFoldDB" id="A0A0W7X9Y7"/>
<dbReference type="PROSITE" id="PS50801">
    <property type="entry name" value="STAS"/>
    <property type="match status" value="1"/>
</dbReference>
<dbReference type="OrthoDB" id="116243at2"/>
<dbReference type="SUPFAM" id="SSF52091">
    <property type="entry name" value="SpoIIaa-like"/>
    <property type="match status" value="1"/>
</dbReference>
<organism evidence="2 3">
    <name type="scientific">Streptomyces silvensis</name>
    <dbReference type="NCBI Taxonomy" id="1765722"/>
    <lineage>
        <taxon>Bacteria</taxon>
        <taxon>Bacillati</taxon>
        <taxon>Actinomycetota</taxon>
        <taxon>Actinomycetes</taxon>
        <taxon>Kitasatosporales</taxon>
        <taxon>Streptomycetaceae</taxon>
        <taxon>Streptomyces</taxon>
    </lineage>
</organism>
<evidence type="ECO:0000313" key="3">
    <source>
        <dbReference type="Proteomes" id="UP000054804"/>
    </source>
</evidence>
<keyword evidence="3" id="KW-1185">Reference proteome</keyword>
<name>A0A0W7X9Y7_9ACTN</name>
<dbReference type="InterPro" id="IPR036513">
    <property type="entry name" value="STAS_dom_sf"/>
</dbReference>
<dbReference type="Proteomes" id="UP000054804">
    <property type="component" value="Unassembled WGS sequence"/>
</dbReference>
<protein>
    <recommendedName>
        <fullName evidence="1">STAS domain-containing protein</fullName>
    </recommendedName>
</protein>
<dbReference type="RefSeq" id="WP_058846503.1">
    <property type="nucleotide sequence ID" value="NZ_LOCL01000027.1"/>
</dbReference>
<dbReference type="STRING" id="1765722.AT728_30525"/>
<dbReference type="InterPro" id="IPR025847">
    <property type="entry name" value="MEDS_domain"/>
</dbReference>
<reference evidence="2 3" key="1">
    <citation type="submission" date="2015-12" db="EMBL/GenBank/DDBJ databases">
        <title>Draft genome sequence of Streptomyces silvensis ATCC 53525, a producer of novel hormone antagonists.</title>
        <authorList>
            <person name="Johnston C.W."/>
            <person name="Li Y."/>
            <person name="Magarvey N.A."/>
        </authorList>
    </citation>
    <scope>NUCLEOTIDE SEQUENCE [LARGE SCALE GENOMIC DNA]</scope>
    <source>
        <strain evidence="2 3">ATCC 53525</strain>
    </source>
</reference>
<evidence type="ECO:0000313" key="2">
    <source>
        <dbReference type="EMBL" id="KUF19347.1"/>
    </source>
</evidence>
<evidence type="ECO:0000259" key="1">
    <source>
        <dbReference type="PROSITE" id="PS50801"/>
    </source>
</evidence>
<dbReference type="CDD" id="cd07043">
    <property type="entry name" value="STAS_anti-anti-sigma_factors"/>
    <property type="match status" value="1"/>
</dbReference>
<dbReference type="Pfam" id="PF14417">
    <property type="entry name" value="MEDS"/>
    <property type="match status" value="1"/>
</dbReference>
<comment type="caution">
    <text evidence="2">The sequence shown here is derived from an EMBL/GenBank/DDBJ whole genome shotgun (WGS) entry which is preliminary data.</text>
</comment>